<dbReference type="AlphaFoldDB" id="A0A081K8V1"/>
<dbReference type="Proteomes" id="UP000027997">
    <property type="component" value="Unassembled WGS sequence"/>
</dbReference>
<sequence>MSTPSVASEGCCLRNRFSFSGSGWKDTGGYLSKTVTVKTDTEGKLSKEKEIEVQNNVEIELFSKKLIFRTINKLINADITSELRSDLKELKKYMGKFDDNLADLVGIKLRPYQVALAPGEENGKEYQRFMIQAVDEVANDIEGFYERAKVVVVKKTSSLLGAMPPFFFDLLSQHRYEAQQNLPDEDSFFVNPTLIEKYPEKYQIQRLGMQVAQWGFGIGLVVVGSYSVASTVVIMLNKGDTAALFNLLVSTAMNQHNMTKAEAVDRIQSDPDFVTTLGNGSEPKMDGSLLGNFGGAEKAMIMSALALANQFHLTEYVGQAGAMTLVKLKRTAVTVLGSAFDACCRRALR</sequence>
<reference evidence="2 3" key="1">
    <citation type="submission" date="2014-06" db="EMBL/GenBank/DDBJ databases">
        <title>Whole Genome Sequences of Three Symbiotic Endozoicomonas Bacteria.</title>
        <authorList>
            <person name="Neave M.J."/>
            <person name="Apprill A."/>
            <person name="Voolstra C.R."/>
        </authorList>
    </citation>
    <scope>NUCLEOTIDE SEQUENCE [LARGE SCALE GENOMIC DNA]</scope>
    <source>
        <strain evidence="2 3">DSM 22380</strain>
    </source>
</reference>
<organism evidence="2 3">
    <name type="scientific">Endozoicomonas elysicola</name>
    <dbReference type="NCBI Taxonomy" id="305900"/>
    <lineage>
        <taxon>Bacteria</taxon>
        <taxon>Pseudomonadati</taxon>
        <taxon>Pseudomonadota</taxon>
        <taxon>Gammaproteobacteria</taxon>
        <taxon>Oceanospirillales</taxon>
        <taxon>Endozoicomonadaceae</taxon>
        <taxon>Endozoicomonas</taxon>
    </lineage>
</organism>
<name>A0A081K8V1_9GAMM</name>
<keyword evidence="1" id="KW-1133">Transmembrane helix</keyword>
<keyword evidence="1" id="KW-0472">Membrane</keyword>
<accession>A0A081K8V1</accession>
<dbReference type="RefSeq" id="WP_020580833.1">
    <property type="nucleotide sequence ID" value="NZ_JOJP01000001.1"/>
</dbReference>
<evidence type="ECO:0000256" key="1">
    <source>
        <dbReference type="SAM" id="Phobius"/>
    </source>
</evidence>
<evidence type="ECO:0000313" key="3">
    <source>
        <dbReference type="Proteomes" id="UP000027997"/>
    </source>
</evidence>
<protein>
    <submittedName>
        <fullName evidence="2">Uncharacterized protein</fullName>
    </submittedName>
</protein>
<proteinExistence type="predicted"/>
<gene>
    <name evidence="2" type="ORF">GV64_07340</name>
</gene>
<feature type="transmembrane region" description="Helical" evidence="1">
    <location>
        <begin position="214"/>
        <end position="236"/>
    </location>
</feature>
<comment type="caution">
    <text evidence="2">The sequence shown here is derived from an EMBL/GenBank/DDBJ whole genome shotgun (WGS) entry which is preliminary data.</text>
</comment>
<keyword evidence="1" id="KW-0812">Transmembrane</keyword>
<evidence type="ECO:0000313" key="2">
    <source>
        <dbReference type="EMBL" id="KEI70577.1"/>
    </source>
</evidence>
<keyword evidence="3" id="KW-1185">Reference proteome</keyword>
<dbReference type="EMBL" id="JOJP01000001">
    <property type="protein sequence ID" value="KEI70577.1"/>
    <property type="molecule type" value="Genomic_DNA"/>
</dbReference>